<dbReference type="Pfam" id="PF00702">
    <property type="entry name" value="Hydrolase"/>
    <property type="match status" value="1"/>
</dbReference>
<dbReference type="InterPro" id="IPR027256">
    <property type="entry name" value="P-typ_ATPase_IB"/>
</dbReference>
<feature type="transmembrane region" description="Helical" evidence="11">
    <location>
        <begin position="782"/>
        <end position="804"/>
    </location>
</feature>
<dbReference type="SFLD" id="SFLDF00027">
    <property type="entry name" value="p-type_atpase"/>
    <property type="match status" value="1"/>
</dbReference>
<keyword evidence="3" id="KW-1003">Cell membrane</keyword>
<evidence type="ECO:0000256" key="2">
    <source>
        <dbReference type="ARBA" id="ARBA00006024"/>
    </source>
</evidence>
<name>A0A3B0SXB7_9ZZZZ</name>
<dbReference type="Pfam" id="PF00403">
    <property type="entry name" value="HMA"/>
    <property type="match status" value="2"/>
</dbReference>
<feature type="transmembrane region" description="Helical" evidence="11">
    <location>
        <begin position="193"/>
        <end position="213"/>
    </location>
</feature>
<feature type="domain" description="HMA" evidence="12">
    <location>
        <begin position="5"/>
        <end position="69"/>
    </location>
</feature>
<dbReference type="InterPro" id="IPR059000">
    <property type="entry name" value="ATPase_P-type_domA"/>
</dbReference>
<evidence type="ECO:0000256" key="10">
    <source>
        <dbReference type="ARBA" id="ARBA00023136"/>
    </source>
</evidence>
<dbReference type="PRINTS" id="PR00119">
    <property type="entry name" value="CATATPASE"/>
</dbReference>
<keyword evidence="9 11" id="KW-1133">Transmembrane helix</keyword>
<dbReference type="InterPro" id="IPR044492">
    <property type="entry name" value="P_typ_ATPase_HD_dom"/>
</dbReference>
<dbReference type="SUPFAM" id="SSF56784">
    <property type="entry name" value="HAD-like"/>
    <property type="match status" value="1"/>
</dbReference>
<gene>
    <name evidence="13" type="ORF">MNBD_ALPHA07-1629</name>
</gene>
<dbReference type="Gene3D" id="2.70.150.10">
    <property type="entry name" value="Calcium-transporting ATPase, cytoplasmic transduction domain A"/>
    <property type="match status" value="1"/>
</dbReference>
<feature type="transmembrane region" description="Helical" evidence="11">
    <location>
        <begin position="443"/>
        <end position="466"/>
    </location>
</feature>
<dbReference type="NCBIfam" id="TIGR01494">
    <property type="entry name" value="ATPase_P-type"/>
    <property type="match status" value="1"/>
</dbReference>
<dbReference type="Gene3D" id="3.40.1110.10">
    <property type="entry name" value="Calcium-transporting ATPase, cytoplasmic domain N"/>
    <property type="match status" value="1"/>
</dbReference>
<dbReference type="EMBL" id="UOEG01000305">
    <property type="protein sequence ID" value="VAW05717.1"/>
    <property type="molecule type" value="Genomic_DNA"/>
</dbReference>
<dbReference type="SUPFAM" id="SSF81653">
    <property type="entry name" value="Calcium ATPase, transduction domain A"/>
    <property type="match status" value="1"/>
</dbReference>
<dbReference type="AlphaFoldDB" id="A0A3B0SXB7"/>
<dbReference type="SUPFAM" id="SSF55008">
    <property type="entry name" value="HMA, heavy metal-associated domain"/>
    <property type="match status" value="2"/>
</dbReference>
<accession>A0A3B0SXB7</accession>
<dbReference type="InterPro" id="IPR023214">
    <property type="entry name" value="HAD_sf"/>
</dbReference>
<dbReference type="FunFam" id="2.70.150.10:FF:000020">
    <property type="entry name" value="Copper-exporting P-type ATPase A"/>
    <property type="match status" value="1"/>
</dbReference>
<evidence type="ECO:0000256" key="3">
    <source>
        <dbReference type="ARBA" id="ARBA00022475"/>
    </source>
</evidence>
<dbReference type="SFLD" id="SFLDG00002">
    <property type="entry name" value="C1.7:_P-type_atpase_like"/>
    <property type="match status" value="1"/>
</dbReference>
<dbReference type="GO" id="GO:0005507">
    <property type="term" value="F:copper ion binding"/>
    <property type="evidence" value="ECO:0007669"/>
    <property type="project" value="TreeGrafter"/>
</dbReference>
<organism evidence="13">
    <name type="scientific">hydrothermal vent metagenome</name>
    <dbReference type="NCBI Taxonomy" id="652676"/>
    <lineage>
        <taxon>unclassified sequences</taxon>
        <taxon>metagenomes</taxon>
        <taxon>ecological metagenomes</taxon>
    </lineage>
</organism>
<evidence type="ECO:0000256" key="1">
    <source>
        <dbReference type="ARBA" id="ARBA00004651"/>
    </source>
</evidence>
<dbReference type="EC" id="3.6.3.3" evidence="13"/>
<feature type="transmembrane region" description="Helical" evidence="11">
    <location>
        <begin position="160"/>
        <end position="181"/>
    </location>
</feature>
<dbReference type="InterPro" id="IPR036412">
    <property type="entry name" value="HAD-like_sf"/>
</dbReference>
<dbReference type="PRINTS" id="PR00943">
    <property type="entry name" value="CUATPASE"/>
</dbReference>
<dbReference type="InterPro" id="IPR008250">
    <property type="entry name" value="ATPase_P-typ_transduc_dom_A_sf"/>
</dbReference>
<evidence type="ECO:0000256" key="11">
    <source>
        <dbReference type="SAM" id="Phobius"/>
    </source>
</evidence>
<evidence type="ECO:0000256" key="5">
    <source>
        <dbReference type="ARBA" id="ARBA00022723"/>
    </source>
</evidence>
<dbReference type="InterPro" id="IPR006121">
    <property type="entry name" value="HMA_dom"/>
</dbReference>
<dbReference type="InterPro" id="IPR018303">
    <property type="entry name" value="ATPase_P-typ_P_site"/>
</dbReference>
<comment type="subcellular location">
    <subcellularLocation>
        <location evidence="1">Cell membrane</location>
        <topology evidence="1">Multi-pass membrane protein</topology>
    </subcellularLocation>
</comment>
<evidence type="ECO:0000313" key="13">
    <source>
        <dbReference type="EMBL" id="VAW05717.1"/>
    </source>
</evidence>
<dbReference type="GO" id="GO:0005886">
    <property type="term" value="C:plasma membrane"/>
    <property type="evidence" value="ECO:0007669"/>
    <property type="project" value="UniProtKB-SubCell"/>
</dbReference>
<evidence type="ECO:0000256" key="9">
    <source>
        <dbReference type="ARBA" id="ARBA00022989"/>
    </source>
</evidence>
<protein>
    <submittedName>
        <fullName evidence="13">Lead, cadmium, zinc and mercury transporting ATPase Copper-translocating P-type ATPase</fullName>
        <ecNumber evidence="13">3.6.3.3</ecNumber>
        <ecNumber evidence="13">3.6.3.4</ecNumber>
    </submittedName>
</protein>
<dbReference type="GO" id="GO:0043682">
    <property type="term" value="F:P-type divalent copper transporter activity"/>
    <property type="evidence" value="ECO:0007669"/>
    <property type="project" value="TreeGrafter"/>
</dbReference>
<dbReference type="GO" id="GO:0005524">
    <property type="term" value="F:ATP binding"/>
    <property type="evidence" value="ECO:0007669"/>
    <property type="project" value="UniProtKB-KW"/>
</dbReference>
<dbReference type="PANTHER" id="PTHR43520">
    <property type="entry name" value="ATP7, ISOFORM B"/>
    <property type="match status" value="1"/>
</dbReference>
<keyword evidence="13" id="KW-0378">Hydrolase</keyword>
<proteinExistence type="inferred from homology"/>
<dbReference type="PANTHER" id="PTHR43520:SF8">
    <property type="entry name" value="P-TYPE CU(+) TRANSPORTER"/>
    <property type="match status" value="1"/>
</dbReference>
<evidence type="ECO:0000256" key="8">
    <source>
        <dbReference type="ARBA" id="ARBA00022967"/>
    </source>
</evidence>
<dbReference type="SFLD" id="SFLDS00003">
    <property type="entry name" value="Haloacid_Dehalogenase"/>
    <property type="match status" value="1"/>
</dbReference>
<feature type="transmembrane region" description="Helical" evidence="11">
    <location>
        <begin position="415"/>
        <end position="437"/>
    </location>
</feature>
<dbReference type="PROSITE" id="PS50846">
    <property type="entry name" value="HMA_2"/>
    <property type="match status" value="2"/>
</dbReference>
<dbReference type="InterPro" id="IPR001757">
    <property type="entry name" value="P_typ_ATPase"/>
</dbReference>
<dbReference type="GO" id="GO:0016887">
    <property type="term" value="F:ATP hydrolysis activity"/>
    <property type="evidence" value="ECO:0007669"/>
    <property type="project" value="InterPro"/>
</dbReference>
<keyword evidence="5" id="KW-0479">Metal-binding</keyword>
<dbReference type="FunFam" id="3.30.70.100:FF:000001">
    <property type="entry name" value="ATPase copper transporting beta"/>
    <property type="match status" value="1"/>
</dbReference>
<dbReference type="NCBIfam" id="TIGR01525">
    <property type="entry name" value="ATPase-IB_hvy"/>
    <property type="match status" value="1"/>
</dbReference>
<dbReference type="SUPFAM" id="SSF81665">
    <property type="entry name" value="Calcium ATPase, transmembrane domain M"/>
    <property type="match status" value="1"/>
</dbReference>
<reference evidence="13" key="1">
    <citation type="submission" date="2018-06" db="EMBL/GenBank/DDBJ databases">
        <authorList>
            <person name="Zhirakovskaya E."/>
        </authorList>
    </citation>
    <scope>NUCLEOTIDE SEQUENCE</scope>
</reference>
<dbReference type="NCBIfam" id="TIGR01511">
    <property type="entry name" value="ATPase-IB1_Cu"/>
    <property type="match status" value="1"/>
</dbReference>
<dbReference type="GO" id="GO:0055070">
    <property type="term" value="P:copper ion homeostasis"/>
    <property type="evidence" value="ECO:0007669"/>
    <property type="project" value="TreeGrafter"/>
</dbReference>
<dbReference type="EC" id="3.6.3.4" evidence="13"/>
<feature type="transmembrane region" description="Helical" evidence="11">
    <location>
        <begin position="262"/>
        <end position="281"/>
    </location>
</feature>
<keyword evidence="8" id="KW-1278">Translocase</keyword>
<keyword evidence="7" id="KW-0067">ATP-binding</keyword>
<sequence length="818" mass="86098">MTTAQTYRFEIDGMSCASCAGRAETALKEVPGASNIAVNFAAGTGQLEYANTNFAPITDALKSAGYPAREEQVTLSVSNMTCASCVGRAEDVLDQIPGVLESSVNLANETAQIRILAGVTDAGQLARALTEAGYPAKPSGDETEDVNMRREREINHTRRMTLIAAALTLPVLILEMGSYVIPGMRGFIDTKIGLQNSWMIQFVLTTLVLIWPGRAFFTRGFPALLKRTPDMNSLVAMGTSAAWIFSTISLFFPALLPKGTGAVYFEAAAVIVTLILLGHWFEARAKGRTGSAIQKLISLQPKTARVERDGEVIDIAIDEVVVGDKVVIRPGERFPVDGEITDGQSYVDESMISGEPVPVLKTIGSEVVGGTVNGQGAITFKVMRVGHDTVLARIIAMVEQAQGAKLPIQALADKVVRMFVPVVIAIALLSVAVWLVIGPDPALTFALIAGVSVLIIACPCAMGLATPTSIMVGTGRAAEMGVLFRKGEALQQLSEARIVAFDKTGTLTEGHPSVTLIKLADGFEKDKVLPLVAAVESKSEHPIARAIEAKADGMTLPEVVDFQAIAGFGLSAKAGGETLLVGAERLMVREGISTEEFTSTIAELADKGQTPVFAAVEGKLVMVLAVSDPVKASSRAVIDALHAKGLSVAMITGDTRGTANVIAKELGIDHIEAEVLPEGKAQAIKDLREKYGPVAFVGDGINDAPALAEADIGLAVGTGTDVAIEAADIVLMSGDLAGAVNALHLSQRTMRNIRQNLFWAFAYNAALIPVAAGVLYPLTGMMLSPMLAAGAMALSSVFVLSNALRLKRVRPVMDKGAA</sequence>
<keyword evidence="6" id="KW-0547">Nucleotide-binding</keyword>
<keyword evidence="10 11" id="KW-0472">Membrane</keyword>
<evidence type="ECO:0000259" key="12">
    <source>
        <dbReference type="PROSITE" id="PS50846"/>
    </source>
</evidence>
<dbReference type="SUPFAM" id="SSF81660">
    <property type="entry name" value="Metal cation-transporting ATPase, ATP-binding domain N"/>
    <property type="match status" value="1"/>
</dbReference>
<evidence type="ECO:0000256" key="7">
    <source>
        <dbReference type="ARBA" id="ARBA00022840"/>
    </source>
</evidence>
<evidence type="ECO:0000256" key="4">
    <source>
        <dbReference type="ARBA" id="ARBA00022692"/>
    </source>
</evidence>
<dbReference type="PROSITE" id="PS00154">
    <property type="entry name" value="ATPASE_E1_E2"/>
    <property type="match status" value="1"/>
</dbReference>
<feature type="transmembrane region" description="Helical" evidence="11">
    <location>
        <begin position="757"/>
        <end position="776"/>
    </location>
</feature>
<dbReference type="InterPro" id="IPR023298">
    <property type="entry name" value="ATPase_P-typ_TM_dom_sf"/>
</dbReference>
<comment type="similarity">
    <text evidence="2">Belongs to the cation transport ATPase (P-type) (TC 3.A.3) family. Type IB subfamily.</text>
</comment>
<evidence type="ECO:0000256" key="6">
    <source>
        <dbReference type="ARBA" id="ARBA00022741"/>
    </source>
</evidence>
<dbReference type="InterPro" id="IPR023299">
    <property type="entry name" value="ATPase_P-typ_cyto_dom_N"/>
</dbReference>
<dbReference type="InterPro" id="IPR036163">
    <property type="entry name" value="HMA_dom_sf"/>
</dbReference>
<dbReference type="CDD" id="cd02094">
    <property type="entry name" value="P-type_ATPase_Cu-like"/>
    <property type="match status" value="1"/>
</dbReference>
<feature type="transmembrane region" description="Helical" evidence="11">
    <location>
        <begin position="234"/>
        <end position="256"/>
    </location>
</feature>
<keyword evidence="4 11" id="KW-0812">Transmembrane</keyword>
<feature type="domain" description="HMA" evidence="12">
    <location>
        <begin position="71"/>
        <end position="137"/>
    </location>
</feature>
<dbReference type="Pfam" id="PF00122">
    <property type="entry name" value="E1-E2_ATPase"/>
    <property type="match status" value="1"/>
</dbReference>
<dbReference type="Gene3D" id="3.30.70.100">
    <property type="match status" value="2"/>
</dbReference>
<dbReference type="CDD" id="cd00371">
    <property type="entry name" value="HMA"/>
    <property type="match status" value="2"/>
</dbReference>
<dbReference type="Gene3D" id="3.40.50.1000">
    <property type="entry name" value="HAD superfamily/HAD-like"/>
    <property type="match status" value="1"/>
</dbReference>